<sequence>MASNESLVRAAPLPDILPTIGSFFRQAVALYPDHVALSCPHQSSDLFGMCSIPLDADEYREKPWLRWSYTVFKQCVDRFASGLRAHGISCGTSIVTFLPNVAEYMICFWAADALGCSFVPINPKNLTNVAEVDHMLRTMLSVGPSSEGAVIIAGSDTMEKVDVLAIPESTLKCVVGVSTSSDWVPFEQLCQPNAGPGAGLNKHDDGFESSNLHSLVMFTSGTTSLPKGCLLDQDILRATYMQWKIGNEVTHRPDTIVCHALPNNHMAAMHYMLHTLSEGGMIMHPGPSFDPDLLLKMSTIERCTLLLLVPAALQGVVAAAAGLPKVHSLESITLGGAAPTIRDIELAYNGLGTPNVEHVFGMTEGVVTSTGRVSSSADIVRNGLTTCGKARHGSCLKICAPGERHPVPRGVPGELHASGPYIVRGYIGLNSDSFYKDSDGRSWFNTGDQAFIDDEDFLFISGRYKEMLIRGAENISPAAVEAAISTVPDLALRQIQITGVPDEAAGQVLVAISAQVLDSATQKRVRNVIIDRMGTMFVPETFYHLEELGLATYPTTSLGKIQKIPLAAIIAQHRGRKLSSDYTFPTDNREIMGPTISLAKLQDTLRKTWARAVGLDVVDVPLNLLVTEFADSVTAMRVRSMIRKQVERDITLVELTTTTIEQQAQLLHSRPPFNVSNAVIATKQRPGPPLADDMTHLAGREESLEDTKQLVERTLTPLGLSWDDVEDVIPAYDFNQVISKARIVDSLTWNFAILPKKFRAADIGAVIEKLLKVHPLFRSFFIRDTDTLNMGRLALHIIMRPRPSLLSRIILQAGSVKTVADLAAIVHNYPTPSHAIIPGPMAVFTIYTIEESGLAGFILRASHTMLDASYGRLLLEDIERVCGGLSPNPHVDYKLWADCYYSFRDSPQALAATKYHIRQLADLSAHRNALWPPRSSWMYSRASHDGYRYAFDCPGIITLRKRNPVLTPSAIFKSALVLLNVSQTGHSHALFSNMESARTAFPFLPASMAQLPQLDPIEVAGQCMTSVINLISLRDHETLLAFLARIQDDQTNSIRYAEAPWHGVMDGLNDAGHLLPEVLCHQIFNWVPELLTLNDTDTFDNFRVVDTFNGPVIGLGLTAAFGGKTGVAAAIHLRGIGTSLEEKKRLATKFESLLMWLVNEANWSKGMGEEWKECL</sequence>
<proteinExistence type="predicted"/>
<dbReference type="InterPro" id="IPR042099">
    <property type="entry name" value="ANL_N_sf"/>
</dbReference>
<keyword evidence="3" id="KW-1185">Reference proteome</keyword>
<dbReference type="SUPFAM" id="SSF56801">
    <property type="entry name" value="Acetyl-CoA synthetase-like"/>
    <property type="match status" value="1"/>
</dbReference>
<dbReference type="PROSITE" id="PS00455">
    <property type="entry name" value="AMP_BINDING"/>
    <property type="match status" value="1"/>
</dbReference>
<dbReference type="Pfam" id="PF00501">
    <property type="entry name" value="AMP-binding"/>
    <property type="match status" value="1"/>
</dbReference>
<dbReference type="Gene3D" id="3.40.50.12780">
    <property type="entry name" value="N-terminal domain of ligase-like"/>
    <property type="match status" value="1"/>
</dbReference>
<dbReference type="Proteomes" id="UP000799437">
    <property type="component" value="Unassembled WGS sequence"/>
</dbReference>
<dbReference type="Gene3D" id="3.30.300.30">
    <property type="match status" value="1"/>
</dbReference>
<name>A0A6A6W7J8_9PEZI</name>
<accession>A0A6A6W7J8</accession>
<evidence type="ECO:0000313" key="2">
    <source>
        <dbReference type="EMBL" id="KAF2758868.1"/>
    </source>
</evidence>
<dbReference type="OrthoDB" id="10253869at2759"/>
<dbReference type="PANTHER" id="PTHR24096">
    <property type="entry name" value="LONG-CHAIN-FATTY-ACID--COA LIGASE"/>
    <property type="match status" value="1"/>
</dbReference>
<evidence type="ECO:0000313" key="3">
    <source>
        <dbReference type="Proteomes" id="UP000799437"/>
    </source>
</evidence>
<dbReference type="InterPro" id="IPR045851">
    <property type="entry name" value="AMP-bd_C_sf"/>
</dbReference>
<feature type="domain" description="AMP-dependent synthetase/ligase" evidence="1">
    <location>
        <begin position="27"/>
        <end position="426"/>
    </location>
</feature>
<dbReference type="InterPro" id="IPR000873">
    <property type="entry name" value="AMP-dep_synth/lig_dom"/>
</dbReference>
<dbReference type="AlphaFoldDB" id="A0A6A6W7J8"/>
<dbReference type="CDD" id="cd04433">
    <property type="entry name" value="AFD_class_I"/>
    <property type="match status" value="1"/>
</dbReference>
<dbReference type="GeneID" id="54490429"/>
<dbReference type="EMBL" id="ML996570">
    <property type="protein sequence ID" value="KAF2758868.1"/>
    <property type="molecule type" value="Genomic_DNA"/>
</dbReference>
<organism evidence="2 3">
    <name type="scientific">Pseudovirgaria hyperparasitica</name>
    <dbReference type="NCBI Taxonomy" id="470096"/>
    <lineage>
        <taxon>Eukaryota</taxon>
        <taxon>Fungi</taxon>
        <taxon>Dikarya</taxon>
        <taxon>Ascomycota</taxon>
        <taxon>Pezizomycotina</taxon>
        <taxon>Dothideomycetes</taxon>
        <taxon>Dothideomycetes incertae sedis</taxon>
        <taxon>Acrospermales</taxon>
        <taxon>Acrospermaceae</taxon>
        <taxon>Pseudovirgaria</taxon>
    </lineage>
</organism>
<evidence type="ECO:0000259" key="1">
    <source>
        <dbReference type="Pfam" id="PF00501"/>
    </source>
</evidence>
<reference evidence="2" key="1">
    <citation type="journal article" date="2020" name="Stud. Mycol.">
        <title>101 Dothideomycetes genomes: a test case for predicting lifestyles and emergence of pathogens.</title>
        <authorList>
            <person name="Haridas S."/>
            <person name="Albert R."/>
            <person name="Binder M."/>
            <person name="Bloem J."/>
            <person name="Labutti K."/>
            <person name="Salamov A."/>
            <person name="Andreopoulos B."/>
            <person name="Baker S."/>
            <person name="Barry K."/>
            <person name="Bills G."/>
            <person name="Bluhm B."/>
            <person name="Cannon C."/>
            <person name="Castanera R."/>
            <person name="Culley D."/>
            <person name="Daum C."/>
            <person name="Ezra D."/>
            <person name="Gonzalez J."/>
            <person name="Henrissat B."/>
            <person name="Kuo A."/>
            <person name="Liang C."/>
            <person name="Lipzen A."/>
            <person name="Lutzoni F."/>
            <person name="Magnuson J."/>
            <person name="Mondo S."/>
            <person name="Nolan M."/>
            <person name="Ohm R."/>
            <person name="Pangilinan J."/>
            <person name="Park H.-J."/>
            <person name="Ramirez L."/>
            <person name="Alfaro M."/>
            <person name="Sun H."/>
            <person name="Tritt A."/>
            <person name="Yoshinaga Y."/>
            <person name="Zwiers L.-H."/>
            <person name="Turgeon B."/>
            <person name="Goodwin S."/>
            <person name="Spatafora J."/>
            <person name="Crous P."/>
            <person name="Grigoriev I."/>
        </authorList>
    </citation>
    <scope>NUCLEOTIDE SEQUENCE</scope>
    <source>
        <strain evidence="2">CBS 121739</strain>
    </source>
</reference>
<gene>
    <name evidence="2" type="ORF">EJ05DRAFT_537265</name>
</gene>
<protein>
    <submittedName>
        <fullName evidence="2">Acetyl-CoA synthetase-like protein</fullName>
    </submittedName>
</protein>
<dbReference type="RefSeq" id="XP_033601319.1">
    <property type="nucleotide sequence ID" value="XM_033749375.1"/>
</dbReference>
<dbReference type="GO" id="GO:0016405">
    <property type="term" value="F:CoA-ligase activity"/>
    <property type="evidence" value="ECO:0007669"/>
    <property type="project" value="TreeGrafter"/>
</dbReference>
<dbReference type="InterPro" id="IPR020845">
    <property type="entry name" value="AMP-binding_CS"/>
</dbReference>
<dbReference type="SUPFAM" id="SSF52777">
    <property type="entry name" value="CoA-dependent acyltransferases"/>
    <property type="match status" value="2"/>
</dbReference>